<evidence type="ECO:0000256" key="1">
    <source>
        <dbReference type="ARBA" id="ARBA00013194"/>
    </source>
</evidence>
<proteinExistence type="predicted"/>
<dbReference type="SUPFAM" id="SSF54534">
    <property type="entry name" value="FKBP-like"/>
    <property type="match status" value="2"/>
</dbReference>
<dbReference type="Gene3D" id="3.10.50.40">
    <property type="match status" value="2"/>
</dbReference>
<dbReference type="InterPro" id="IPR020892">
    <property type="entry name" value="Cyclophilin-type_PPIase_CS"/>
</dbReference>
<dbReference type="PROSITE" id="PS01096">
    <property type="entry name" value="PPIC_PPIASE_1"/>
    <property type="match status" value="1"/>
</dbReference>
<dbReference type="InterPro" id="IPR002130">
    <property type="entry name" value="Cyclophilin-type_PPIase_dom"/>
</dbReference>
<feature type="domain" description="PpiC" evidence="6">
    <location>
        <begin position="248"/>
        <end position="353"/>
    </location>
</feature>
<feature type="region of interest" description="Disordered" evidence="4">
    <location>
        <begin position="402"/>
        <end position="421"/>
    </location>
</feature>
<evidence type="ECO:0000256" key="3">
    <source>
        <dbReference type="ARBA" id="ARBA00023235"/>
    </source>
</evidence>
<dbReference type="SUPFAM" id="SSF50891">
    <property type="entry name" value="Cyclophilin-like"/>
    <property type="match status" value="1"/>
</dbReference>
<dbReference type="AlphaFoldDB" id="A0A381REM5"/>
<feature type="domain" description="PPIase cyclophilin-type" evidence="5">
    <location>
        <begin position="50"/>
        <end position="185"/>
    </location>
</feature>
<evidence type="ECO:0000256" key="2">
    <source>
        <dbReference type="ARBA" id="ARBA00023110"/>
    </source>
</evidence>
<dbReference type="PANTHER" id="PTHR45625">
    <property type="entry name" value="PEPTIDYL-PROLYL CIS-TRANS ISOMERASE-RELATED"/>
    <property type="match status" value="1"/>
</dbReference>
<feature type="domain" description="PpiC" evidence="6">
    <location>
        <begin position="354"/>
        <end position="458"/>
    </location>
</feature>
<evidence type="ECO:0000256" key="4">
    <source>
        <dbReference type="SAM" id="MobiDB-lite"/>
    </source>
</evidence>
<dbReference type="EMBL" id="UINC01001815">
    <property type="protein sequence ID" value="SUZ89339.1"/>
    <property type="molecule type" value="Genomic_DNA"/>
</dbReference>
<keyword evidence="2" id="KW-0697">Rotamase</keyword>
<keyword evidence="3" id="KW-0413">Isomerase</keyword>
<dbReference type="Pfam" id="PF00160">
    <property type="entry name" value="Pro_isomerase"/>
    <property type="match status" value="1"/>
</dbReference>
<sequence length="458" mass="50789">MTTFHSGIFHFFKSLTMLLFISTAAFLISTTVWAGTHPDGLYAHMQTSKGEIVLQLFFQRVPLTVSNFVGLAEGSKEWKDPVTGQTKKTRYFDGLIFHRVIKGFMIQGGDPLGNGTGGPGYTFPDEFHPDLKHNKPGILSMANAGANTNGSQFFITHVPTAHLDNRHSVFGEVVEGMNVVNAIEKGDLIQAMTIIRKGESAKSFDPEAAEKFIAERNKKLTEKNKKIIPQTTAELDPAKVPDSGQTAADEASADMLVVAYRGVRTPKQNIYYDKSGAEEVAQKLTDLARRKGVNFSDLIDQFTDMPQQTKLPLISAKQPSFPEFLKPSLKLKEGQISDPVDSPFGYLIFRRVSLEVVTASHILITHEDAQRTTSKRDRKEARKLAEQILKELKSGKDFAELARQHSDGPSGPKGGDLGRFTRGQMVPEFDKAVFKLKQGTVSDIVETQFGYHIIKRMN</sequence>
<organism evidence="7">
    <name type="scientific">marine metagenome</name>
    <dbReference type="NCBI Taxonomy" id="408172"/>
    <lineage>
        <taxon>unclassified sequences</taxon>
        <taxon>metagenomes</taxon>
        <taxon>ecological metagenomes</taxon>
    </lineage>
</organism>
<dbReference type="CDD" id="cd00317">
    <property type="entry name" value="cyclophilin"/>
    <property type="match status" value="1"/>
</dbReference>
<evidence type="ECO:0000259" key="5">
    <source>
        <dbReference type="PROSITE" id="PS50072"/>
    </source>
</evidence>
<evidence type="ECO:0000259" key="6">
    <source>
        <dbReference type="PROSITE" id="PS50198"/>
    </source>
</evidence>
<dbReference type="InterPro" id="IPR044666">
    <property type="entry name" value="Cyclophilin_A-like"/>
</dbReference>
<dbReference type="Pfam" id="PF00639">
    <property type="entry name" value="Rotamase"/>
    <property type="match status" value="1"/>
</dbReference>
<dbReference type="PRINTS" id="PR00153">
    <property type="entry name" value="CSAPPISMRASE"/>
</dbReference>
<dbReference type="InterPro" id="IPR029000">
    <property type="entry name" value="Cyclophilin-like_dom_sf"/>
</dbReference>
<gene>
    <name evidence="7" type="ORF">METZ01_LOCUS42193</name>
</gene>
<dbReference type="PROSITE" id="PS50198">
    <property type="entry name" value="PPIC_PPIASE_2"/>
    <property type="match status" value="2"/>
</dbReference>
<accession>A0A381REM5</accession>
<dbReference type="GO" id="GO:0006457">
    <property type="term" value="P:protein folding"/>
    <property type="evidence" value="ECO:0007669"/>
    <property type="project" value="InterPro"/>
</dbReference>
<evidence type="ECO:0000313" key="7">
    <source>
        <dbReference type="EMBL" id="SUZ89339.1"/>
    </source>
</evidence>
<reference evidence="7" key="1">
    <citation type="submission" date="2018-05" db="EMBL/GenBank/DDBJ databases">
        <authorList>
            <person name="Lanie J.A."/>
            <person name="Ng W.-L."/>
            <person name="Kazmierczak K.M."/>
            <person name="Andrzejewski T.M."/>
            <person name="Davidsen T.M."/>
            <person name="Wayne K.J."/>
            <person name="Tettelin H."/>
            <person name="Glass J.I."/>
            <person name="Rusch D."/>
            <person name="Podicherti R."/>
            <person name="Tsui H.-C.T."/>
            <person name="Winkler M.E."/>
        </authorList>
    </citation>
    <scope>NUCLEOTIDE SEQUENCE</scope>
</reference>
<dbReference type="GO" id="GO:0003755">
    <property type="term" value="F:peptidyl-prolyl cis-trans isomerase activity"/>
    <property type="evidence" value="ECO:0007669"/>
    <property type="project" value="UniProtKB-KW"/>
</dbReference>
<name>A0A381REM5_9ZZZZ</name>
<dbReference type="PROSITE" id="PS50072">
    <property type="entry name" value="CSA_PPIASE_2"/>
    <property type="match status" value="1"/>
</dbReference>
<dbReference type="EC" id="5.2.1.8" evidence="1"/>
<dbReference type="InterPro" id="IPR046357">
    <property type="entry name" value="PPIase_dom_sf"/>
</dbReference>
<dbReference type="InterPro" id="IPR023058">
    <property type="entry name" value="PPIase_PpiC_CS"/>
</dbReference>
<dbReference type="PROSITE" id="PS00170">
    <property type="entry name" value="CSA_PPIASE_1"/>
    <property type="match status" value="1"/>
</dbReference>
<protein>
    <recommendedName>
        <fullName evidence="1">peptidylprolyl isomerase</fullName>
        <ecNumber evidence="1">5.2.1.8</ecNumber>
    </recommendedName>
</protein>
<dbReference type="PANTHER" id="PTHR45625:SF4">
    <property type="entry name" value="PEPTIDYLPROLYL ISOMERASE DOMAIN AND WD REPEAT-CONTAINING PROTEIN 1"/>
    <property type="match status" value="1"/>
</dbReference>
<dbReference type="Gene3D" id="2.40.100.10">
    <property type="entry name" value="Cyclophilin-like"/>
    <property type="match status" value="1"/>
</dbReference>
<dbReference type="InterPro" id="IPR000297">
    <property type="entry name" value="PPIase_PpiC"/>
</dbReference>